<feature type="compositionally biased region" description="Basic and acidic residues" evidence="1">
    <location>
        <begin position="283"/>
        <end position="299"/>
    </location>
</feature>
<sequence>MQEQDYLVGSPQRSVFPAPPPVDGVRWAYRSIVSTVVLVAPLIVLLYLTGATAPPANPDTSLDKPSLRTVAIVFLTALTIASACHLGLTRQSDNKAVAALALNVADVVRTYTDGAAPMFEIDDAVALVLADPSYVWGLRAARLDLYVMHSPSDDAQGSTARAVYTRDQAERIWPRLFGGSTAWRDRRRLFNYTVRVPTTRRVGTSPIGDVCTISVHTALHPVDAFAYALDTGVAVSMATDRLVRRHLQDAHERRLERQRGIWREIVEKDGGANATINGDDGYDNEKKGEKCSGVERPSEPCEAETTAHAPPLFAAPPMTH</sequence>
<reference evidence="3" key="1">
    <citation type="submission" date="2021-04" db="EMBL/GenBank/DDBJ databases">
        <title>Draft Genome Sequence of Pandoravirus japonicus, Isolated from the Sabaishi River of Niigata, Japan.</title>
        <authorList>
            <person name="Hosokawa N."/>
            <person name="Takahashi H."/>
            <person name="Aoki K."/>
            <person name="Takemura M."/>
        </authorList>
    </citation>
    <scope>NUCLEOTIDE SEQUENCE</scope>
</reference>
<evidence type="ECO:0000256" key="2">
    <source>
        <dbReference type="SAM" id="Phobius"/>
    </source>
</evidence>
<accession>A0A811BMM4</accession>
<keyword evidence="2" id="KW-1133">Transmembrane helix</keyword>
<dbReference type="EMBL" id="LC625835">
    <property type="protein sequence ID" value="BCU03224.1"/>
    <property type="molecule type" value="Genomic_DNA"/>
</dbReference>
<organism evidence="3 4">
    <name type="scientific">Pandoravirus japonicus</name>
    <dbReference type="NCBI Taxonomy" id="2823154"/>
    <lineage>
        <taxon>Viruses</taxon>
        <taxon>Pandoravirus</taxon>
    </lineage>
</organism>
<keyword evidence="2" id="KW-0812">Transmembrane</keyword>
<evidence type="ECO:0000313" key="3">
    <source>
        <dbReference type="EMBL" id="BCU03224.1"/>
    </source>
</evidence>
<keyword evidence="2" id="KW-0472">Membrane</keyword>
<proteinExistence type="predicted"/>
<evidence type="ECO:0000256" key="1">
    <source>
        <dbReference type="SAM" id="MobiDB-lite"/>
    </source>
</evidence>
<dbReference type="Proteomes" id="UP001253637">
    <property type="component" value="Segment"/>
</dbReference>
<name>A0A811BMM4_9VIRU</name>
<feature type="transmembrane region" description="Helical" evidence="2">
    <location>
        <begin position="27"/>
        <end position="48"/>
    </location>
</feature>
<feature type="transmembrane region" description="Helical" evidence="2">
    <location>
        <begin position="69"/>
        <end position="88"/>
    </location>
</feature>
<protein>
    <submittedName>
        <fullName evidence="3">Uncharacterized protein</fullName>
    </submittedName>
</protein>
<feature type="region of interest" description="Disordered" evidence="1">
    <location>
        <begin position="273"/>
        <end position="320"/>
    </location>
</feature>
<evidence type="ECO:0000313" key="4">
    <source>
        <dbReference type="Proteomes" id="UP001253637"/>
    </source>
</evidence>